<dbReference type="InterPro" id="IPR021509">
    <property type="entry name" value="DUF3169"/>
</dbReference>
<sequence>MRKKNGIGKILLWAIIGAIVGYGIPKSYNVIQSLQETYNIKFIWYIVPLLFILALILYFKSVKQFNDMNRVTDLSEDEQFIYQVSKHNKTSANVVNAYNVLFLSFCLSLTILINPSTMNLIIFFVYLVICIFVLVIIKKHNHKVLAAYPTLTNRDVSIDYNDMQLMENVIDAVDEGERLVMLHSLTKTYQTMIVMLSVILMLLGLYQAGTGENQYLAMFAITGVLIYSTSVYYKKNEEFNK</sequence>
<dbReference type="EMBL" id="CP047363">
    <property type="protein sequence ID" value="QIH79159.1"/>
    <property type="molecule type" value="Genomic_DNA"/>
</dbReference>
<dbReference type="Pfam" id="PF11368">
    <property type="entry name" value="DUF3169"/>
    <property type="match status" value="1"/>
</dbReference>
<organism evidence="2 3">
    <name type="scientific">Macrococcoides canis</name>
    <dbReference type="NCBI Taxonomy" id="1855823"/>
    <lineage>
        <taxon>Bacteria</taxon>
        <taxon>Bacillati</taxon>
        <taxon>Bacillota</taxon>
        <taxon>Bacilli</taxon>
        <taxon>Bacillales</taxon>
        <taxon>Staphylococcaceae</taxon>
        <taxon>Macrococcoides</taxon>
    </lineage>
</organism>
<reference evidence="2" key="1">
    <citation type="journal article" date="2020" name="Antimicrob. Agents Chemother.">
        <title>The novel macrolide resistance genes mef(D), msr(F) and msr(H) are present on resistance islands in Macrococcus canis, Macrococcus caseolyticus and Staphylococcus aureus.</title>
        <authorList>
            <person name="Schwendener S."/>
            <person name="Dona V."/>
            <person name="Perreten V."/>
        </authorList>
    </citation>
    <scope>NUCLEOTIDE SEQUENCE</scope>
    <source>
        <strain evidence="2">Epi0076A</strain>
    </source>
</reference>
<feature type="transmembrane region" description="Helical" evidence="1">
    <location>
        <begin position="215"/>
        <end position="233"/>
    </location>
</feature>
<keyword evidence="1" id="KW-1133">Transmembrane helix</keyword>
<feature type="transmembrane region" description="Helical" evidence="1">
    <location>
        <begin position="42"/>
        <end position="59"/>
    </location>
</feature>
<gene>
    <name evidence="2" type="ORF">GTN30_10945</name>
</gene>
<name>A0AAE6X2R9_9STAP</name>
<protein>
    <submittedName>
        <fullName evidence="2">DUF3169 family protein</fullName>
    </submittedName>
</protein>
<feature type="transmembrane region" description="Helical" evidence="1">
    <location>
        <begin position="120"/>
        <end position="137"/>
    </location>
</feature>
<dbReference type="RefSeq" id="WP_164953867.1">
    <property type="nucleotide sequence ID" value="NZ_CP047363.1"/>
</dbReference>
<dbReference type="AlphaFoldDB" id="A0AAE6X2R9"/>
<evidence type="ECO:0000313" key="2">
    <source>
        <dbReference type="EMBL" id="QIH79159.1"/>
    </source>
</evidence>
<keyword evidence="1" id="KW-0812">Transmembrane</keyword>
<feature type="transmembrane region" description="Helical" evidence="1">
    <location>
        <begin position="12"/>
        <end position="30"/>
    </location>
</feature>
<proteinExistence type="predicted"/>
<evidence type="ECO:0000313" key="3">
    <source>
        <dbReference type="Proteomes" id="UP000501122"/>
    </source>
</evidence>
<feature type="transmembrane region" description="Helical" evidence="1">
    <location>
        <begin position="188"/>
        <end position="209"/>
    </location>
</feature>
<accession>A0AAE6X2R9</accession>
<feature type="transmembrane region" description="Helical" evidence="1">
    <location>
        <begin position="95"/>
        <end position="114"/>
    </location>
</feature>
<dbReference type="Proteomes" id="UP000501122">
    <property type="component" value="Chromosome"/>
</dbReference>
<keyword evidence="1" id="KW-0472">Membrane</keyword>
<evidence type="ECO:0000256" key="1">
    <source>
        <dbReference type="SAM" id="Phobius"/>
    </source>
</evidence>